<evidence type="ECO:0000313" key="2">
    <source>
        <dbReference type="EMBL" id="QXJ25845.1"/>
    </source>
</evidence>
<sequence>MTGHPREPAPAPAPPPDTATAPGDHDEGWDTGPSLMARLWNLLAAGKDAFPGDREICDRAQQIYPQLTGLARHRLLFRARAVQALVAGHGIDQLLVVGTDLPLQAEVHQIAHRINPHTRVLYTDPDVFLIRTAQALLVAGEGNTACGYLTAGLDDPAALLAGAAATLDLQRPIGVLMLNSLDRIHDDNTAAAAAGALRAALAPGSALASCHLVDDGYDTALRVALGSGRDPHLPLPRTLAAASRFLDGTRLLPPGIVPASLWRPETCQHGPVTTGLWCGIGQIPARAAAPHLTPATAQHTP</sequence>
<dbReference type="InterPro" id="IPR029063">
    <property type="entry name" value="SAM-dependent_MTases_sf"/>
</dbReference>
<protein>
    <submittedName>
        <fullName evidence="2">SAM-dependent methyltransferase</fullName>
    </submittedName>
</protein>
<dbReference type="RefSeq" id="WP_231332054.1">
    <property type="nucleotide sequence ID" value="NZ_CP059572.1"/>
</dbReference>
<dbReference type="InterPro" id="IPR006764">
    <property type="entry name" value="SAM_dep_MeTrfase_SAV2177_type"/>
</dbReference>
<gene>
    <name evidence="2" type="ORF">AGRA3207_007406</name>
</gene>
<organism evidence="2 3">
    <name type="scientific">Actinomadura graeca</name>
    <dbReference type="NCBI Taxonomy" id="2750812"/>
    <lineage>
        <taxon>Bacteria</taxon>
        <taxon>Bacillati</taxon>
        <taxon>Actinomycetota</taxon>
        <taxon>Actinomycetes</taxon>
        <taxon>Streptosporangiales</taxon>
        <taxon>Thermomonosporaceae</taxon>
        <taxon>Actinomadura</taxon>
    </lineage>
</organism>
<evidence type="ECO:0000313" key="3">
    <source>
        <dbReference type="Proteomes" id="UP001049518"/>
    </source>
</evidence>
<dbReference type="Pfam" id="PF04672">
    <property type="entry name" value="Methyltransf_19"/>
    <property type="match status" value="1"/>
</dbReference>
<proteinExistence type="predicted"/>
<dbReference type="Proteomes" id="UP001049518">
    <property type="component" value="Chromosome"/>
</dbReference>
<keyword evidence="2" id="KW-0808">Transferase</keyword>
<reference evidence="2" key="1">
    <citation type="submission" date="2020-07" db="EMBL/GenBank/DDBJ databases">
        <authorList>
            <person name="Tarantini F.S."/>
            <person name="Hong K.W."/>
            <person name="Chan K.G."/>
        </authorList>
    </citation>
    <scope>NUCLEOTIDE SEQUENCE</scope>
    <source>
        <strain evidence="2">32-07</strain>
    </source>
</reference>
<dbReference type="GO" id="GO:0032259">
    <property type="term" value="P:methylation"/>
    <property type="evidence" value="ECO:0007669"/>
    <property type="project" value="UniProtKB-KW"/>
</dbReference>
<keyword evidence="2" id="KW-0489">Methyltransferase</keyword>
<evidence type="ECO:0000256" key="1">
    <source>
        <dbReference type="SAM" id="MobiDB-lite"/>
    </source>
</evidence>
<dbReference type="EMBL" id="CP059572">
    <property type="protein sequence ID" value="QXJ25845.1"/>
    <property type="molecule type" value="Genomic_DNA"/>
</dbReference>
<dbReference type="SUPFAM" id="SSF53335">
    <property type="entry name" value="S-adenosyl-L-methionine-dependent methyltransferases"/>
    <property type="match status" value="1"/>
</dbReference>
<name>A0ABX8R464_9ACTN</name>
<feature type="compositionally biased region" description="Pro residues" evidence="1">
    <location>
        <begin position="8"/>
        <end position="17"/>
    </location>
</feature>
<feature type="region of interest" description="Disordered" evidence="1">
    <location>
        <begin position="1"/>
        <end position="30"/>
    </location>
</feature>
<dbReference type="PIRSF" id="PIRSF017393">
    <property type="entry name" value="MTase_SAV2177"/>
    <property type="match status" value="1"/>
</dbReference>
<keyword evidence="3" id="KW-1185">Reference proteome</keyword>
<dbReference type="Gene3D" id="3.40.50.150">
    <property type="entry name" value="Vaccinia Virus protein VP39"/>
    <property type="match status" value="1"/>
</dbReference>
<accession>A0ABX8R464</accession>
<dbReference type="GO" id="GO:0008168">
    <property type="term" value="F:methyltransferase activity"/>
    <property type="evidence" value="ECO:0007669"/>
    <property type="project" value="UniProtKB-KW"/>
</dbReference>